<dbReference type="PANTHER" id="PTHR43114">
    <property type="entry name" value="ADENINE DEAMINASE"/>
    <property type="match status" value="1"/>
</dbReference>
<dbReference type="NCBIfam" id="TIGR01430">
    <property type="entry name" value="aden_deam"/>
    <property type="match status" value="1"/>
</dbReference>
<dbReference type="GO" id="GO:0016814">
    <property type="term" value="F:hydrolase activity, acting on carbon-nitrogen (but not peptide) bonds, in cyclic amidines"/>
    <property type="evidence" value="ECO:0007669"/>
    <property type="project" value="UniProtKB-ARBA"/>
</dbReference>
<dbReference type="InterPro" id="IPR032466">
    <property type="entry name" value="Metal_Hydrolase"/>
</dbReference>
<dbReference type="InterPro" id="IPR001365">
    <property type="entry name" value="A_deaminase_dom"/>
</dbReference>
<evidence type="ECO:0000313" key="8">
    <source>
        <dbReference type="Proteomes" id="UP000317378"/>
    </source>
</evidence>
<evidence type="ECO:0000256" key="5">
    <source>
        <dbReference type="ARBA" id="ARBA00022833"/>
    </source>
</evidence>
<evidence type="ECO:0000313" key="7">
    <source>
        <dbReference type="EMBL" id="TPQ16519.1"/>
    </source>
</evidence>
<keyword evidence="5" id="KW-0862">Zinc</keyword>
<evidence type="ECO:0000256" key="4">
    <source>
        <dbReference type="ARBA" id="ARBA00022801"/>
    </source>
</evidence>
<protein>
    <submittedName>
        <fullName evidence="7">Adenosine deaminase</fullName>
        <ecNumber evidence="7">3.5.4.4</ecNumber>
    </submittedName>
</protein>
<dbReference type="Pfam" id="PF00962">
    <property type="entry name" value="A_deaminase"/>
    <property type="match status" value="1"/>
</dbReference>
<dbReference type="Gene3D" id="3.20.20.140">
    <property type="entry name" value="Metal-dependent hydrolases"/>
    <property type="match status" value="1"/>
</dbReference>
<dbReference type="Proteomes" id="UP000317378">
    <property type="component" value="Unassembled WGS sequence"/>
</dbReference>
<proteinExistence type="inferred from homology"/>
<dbReference type="RefSeq" id="WP_119105713.1">
    <property type="nucleotide sequence ID" value="NZ_QXMJ01000328.1"/>
</dbReference>
<dbReference type="InterPro" id="IPR006330">
    <property type="entry name" value="Ado/ade_deaminase"/>
</dbReference>
<dbReference type="GO" id="GO:0019239">
    <property type="term" value="F:deaminase activity"/>
    <property type="evidence" value="ECO:0007669"/>
    <property type="project" value="InterPro"/>
</dbReference>
<comment type="caution">
    <text evidence="7">The sequence shown here is derived from an EMBL/GenBank/DDBJ whole genome shotgun (WGS) entry which is preliminary data.</text>
</comment>
<comment type="cofactor">
    <cofactor evidence="1">
        <name>Zn(2+)</name>
        <dbReference type="ChEBI" id="CHEBI:29105"/>
    </cofactor>
</comment>
<evidence type="ECO:0000259" key="6">
    <source>
        <dbReference type="Pfam" id="PF00962"/>
    </source>
</evidence>
<reference evidence="7 8" key="1">
    <citation type="submission" date="2019-06" db="EMBL/GenBank/DDBJ databases">
        <title>Streptomyces sporangiiformans sp. nov., a novel actinomycete isolated from soil in Mount Song.</title>
        <authorList>
            <person name="Han L."/>
        </authorList>
    </citation>
    <scope>NUCLEOTIDE SEQUENCE [LARGE SCALE GENOMIC DNA]</scope>
    <source>
        <strain evidence="7 8">NEAU-SSA 1</strain>
    </source>
</reference>
<keyword evidence="8" id="KW-1185">Reference proteome</keyword>
<sequence>MRSLARLPKAHLHLHLEGAMRPATLAELAGERGERPPDPSGFKSFEDFMPVYGLAARLVREGPRENLLRLVREVVEDAAADGAVWIEPQVNPLTYEDDPAAALDLLDVVIDEGRRTAARLGIGFGVLVFARRNADPSQAVETAQLAARRAGNGVVSFGLAGDEARYGPEPFAEAFAIARDAGLISAPHAGELAGPASVRAALDVLGARRIAHGVRAVEDPALVARLAAEGVVLDVCPTSNVALGVVGSLSAHPLPLLLQAGVRCTLNADDPLLFGPGLLEEYETARTAFALTDRQIAAIARTSVESSGAPRATVAEAVTLIGDWLGSPDQATTPPIQEACGQFAEHRALGNTAADQQSR</sequence>
<dbReference type="OrthoDB" id="105475at2"/>
<comment type="similarity">
    <text evidence="2">Belongs to the metallo-dependent hydrolases superfamily. Adenosine and AMP deaminases family.</text>
</comment>
<name>A0A505DF68_9ACTN</name>
<evidence type="ECO:0000256" key="3">
    <source>
        <dbReference type="ARBA" id="ARBA00022723"/>
    </source>
</evidence>
<dbReference type="EC" id="3.5.4.4" evidence="7"/>
<dbReference type="GO" id="GO:0046872">
    <property type="term" value="F:metal ion binding"/>
    <property type="evidence" value="ECO:0007669"/>
    <property type="project" value="UniProtKB-KW"/>
</dbReference>
<organism evidence="7 8">
    <name type="scientific">Streptomyces sporangiiformans</name>
    <dbReference type="NCBI Taxonomy" id="2315329"/>
    <lineage>
        <taxon>Bacteria</taxon>
        <taxon>Bacillati</taxon>
        <taxon>Actinomycetota</taxon>
        <taxon>Actinomycetes</taxon>
        <taxon>Kitasatosporales</taxon>
        <taxon>Streptomycetaceae</taxon>
        <taxon>Streptomyces</taxon>
    </lineage>
</organism>
<gene>
    <name evidence="7" type="primary">add</name>
    <name evidence="7" type="ORF">FGD71_041295</name>
</gene>
<keyword evidence="3" id="KW-0479">Metal-binding</keyword>
<keyword evidence="4 7" id="KW-0378">Hydrolase</keyword>
<evidence type="ECO:0000256" key="1">
    <source>
        <dbReference type="ARBA" id="ARBA00001947"/>
    </source>
</evidence>
<dbReference type="SUPFAM" id="SSF51556">
    <property type="entry name" value="Metallo-dependent hydrolases"/>
    <property type="match status" value="1"/>
</dbReference>
<evidence type="ECO:0000256" key="2">
    <source>
        <dbReference type="ARBA" id="ARBA00006676"/>
    </source>
</evidence>
<dbReference type="EMBL" id="VCHX02000328">
    <property type="protein sequence ID" value="TPQ16519.1"/>
    <property type="molecule type" value="Genomic_DNA"/>
</dbReference>
<dbReference type="PANTHER" id="PTHR43114:SF6">
    <property type="entry name" value="ADENINE DEAMINASE"/>
    <property type="match status" value="1"/>
</dbReference>
<dbReference type="AlphaFoldDB" id="A0A505DF68"/>
<accession>A0A505DF68</accession>
<feature type="domain" description="Adenosine deaminase" evidence="6">
    <location>
        <begin position="8"/>
        <end position="312"/>
    </location>
</feature>